<reference evidence="6 7" key="1">
    <citation type="submission" date="2017-05" db="EMBL/GenBank/DDBJ databases">
        <title>De novo genome assembly of Deniococcus indicus strain DR1.</title>
        <authorList>
            <person name="Chauhan D."/>
            <person name="Yennamalli R.M."/>
            <person name="Priyadarshini R."/>
        </authorList>
    </citation>
    <scope>NUCLEOTIDE SEQUENCE [LARGE SCALE GENOMIC DNA]</scope>
    <source>
        <strain evidence="6 7">DR1</strain>
    </source>
</reference>
<feature type="compositionally biased region" description="Pro residues" evidence="4">
    <location>
        <begin position="25"/>
        <end position="34"/>
    </location>
</feature>
<proteinExistence type="predicted"/>
<comment type="cofactor">
    <cofactor evidence="1">
        <name>Mg(2+)</name>
        <dbReference type="ChEBI" id="CHEBI:18420"/>
    </cofactor>
</comment>
<dbReference type="SMR" id="A0A246BTN3"/>
<organism evidence="6 7">
    <name type="scientific">Deinococcus indicus</name>
    <dbReference type="NCBI Taxonomy" id="223556"/>
    <lineage>
        <taxon>Bacteria</taxon>
        <taxon>Thermotogati</taxon>
        <taxon>Deinococcota</taxon>
        <taxon>Deinococci</taxon>
        <taxon>Deinococcales</taxon>
        <taxon>Deinococcaceae</taxon>
        <taxon>Deinococcus</taxon>
    </lineage>
</organism>
<dbReference type="Proteomes" id="UP000197208">
    <property type="component" value="Unassembled WGS sequence"/>
</dbReference>
<dbReference type="InterPro" id="IPR014883">
    <property type="entry name" value="VRR_NUC"/>
</dbReference>
<dbReference type="GO" id="GO:0003676">
    <property type="term" value="F:nucleic acid binding"/>
    <property type="evidence" value="ECO:0007669"/>
    <property type="project" value="InterPro"/>
</dbReference>
<keyword evidence="3" id="KW-0378">Hydrolase</keyword>
<dbReference type="Gene3D" id="3.40.1350.10">
    <property type="match status" value="1"/>
</dbReference>
<dbReference type="RefSeq" id="WP_088246705.1">
    <property type="nucleotide sequence ID" value="NZ_NHMK01000003.1"/>
</dbReference>
<dbReference type="GO" id="GO:0004518">
    <property type="term" value="F:nuclease activity"/>
    <property type="evidence" value="ECO:0007669"/>
    <property type="project" value="UniProtKB-KW"/>
</dbReference>
<feature type="domain" description="VRR-NUC" evidence="5">
    <location>
        <begin position="40"/>
        <end position="130"/>
    </location>
</feature>
<evidence type="ECO:0000256" key="4">
    <source>
        <dbReference type="SAM" id="MobiDB-lite"/>
    </source>
</evidence>
<evidence type="ECO:0000259" key="5">
    <source>
        <dbReference type="SMART" id="SM00990"/>
    </source>
</evidence>
<keyword evidence="7" id="KW-1185">Reference proteome</keyword>
<dbReference type="GO" id="GO:0016788">
    <property type="term" value="F:hydrolase activity, acting on ester bonds"/>
    <property type="evidence" value="ECO:0007669"/>
    <property type="project" value="InterPro"/>
</dbReference>
<evidence type="ECO:0000256" key="3">
    <source>
        <dbReference type="ARBA" id="ARBA00022801"/>
    </source>
</evidence>
<dbReference type="Pfam" id="PF08774">
    <property type="entry name" value="VRR_NUC"/>
    <property type="match status" value="1"/>
</dbReference>
<evidence type="ECO:0000313" key="7">
    <source>
        <dbReference type="Proteomes" id="UP000197208"/>
    </source>
</evidence>
<dbReference type="EMBL" id="NHMK01000003">
    <property type="protein sequence ID" value="OWL99013.1"/>
    <property type="molecule type" value="Genomic_DNA"/>
</dbReference>
<evidence type="ECO:0000256" key="1">
    <source>
        <dbReference type="ARBA" id="ARBA00001946"/>
    </source>
</evidence>
<evidence type="ECO:0000313" key="6">
    <source>
        <dbReference type="EMBL" id="OWL99013.1"/>
    </source>
</evidence>
<dbReference type="InterPro" id="IPR011856">
    <property type="entry name" value="tRNA_endonuc-like_dom_sf"/>
</dbReference>
<evidence type="ECO:0000256" key="2">
    <source>
        <dbReference type="ARBA" id="ARBA00022722"/>
    </source>
</evidence>
<accession>A0A246BTN3</accession>
<name>A0A246BTN3_9DEIO</name>
<keyword evidence="2" id="KW-0540">Nuclease</keyword>
<dbReference type="SMART" id="SM00990">
    <property type="entry name" value="VRR_NUC"/>
    <property type="match status" value="1"/>
</dbReference>
<comment type="caution">
    <text evidence="6">The sequence shown here is derived from an EMBL/GenBank/DDBJ whole genome shotgun (WGS) entry which is preliminary data.</text>
</comment>
<dbReference type="AlphaFoldDB" id="A0A246BTN3"/>
<sequence>MPFDETFLREYRRKHPHLFPEEAQPSPPPAPAPPRDNGYPDEAAFQVAAVRELTALGWHVQESYKGSRRGGSVYMTVGWPDLVLYLPDGRRRLWFAELKQPGNKPSDDQLACHARLRAAGFRVVVAYTLAELLAAEQEERA</sequence>
<protein>
    <recommendedName>
        <fullName evidence="5">VRR-NUC domain-containing protein</fullName>
    </recommendedName>
</protein>
<dbReference type="OrthoDB" id="71286at2"/>
<gene>
    <name evidence="6" type="ORF">CBQ26_00710</name>
</gene>
<feature type="region of interest" description="Disordered" evidence="4">
    <location>
        <begin position="14"/>
        <end position="40"/>
    </location>
</feature>